<feature type="compositionally biased region" description="Polar residues" evidence="1">
    <location>
        <begin position="7"/>
        <end position="17"/>
    </location>
</feature>
<evidence type="ECO:0000256" key="1">
    <source>
        <dbReference type="SAM" id="MobiDB-lite"/>
    </source>
</evidence>
<comment type="caution">
    <text evidence="2">The sequence shown here is derived from an EMBL/GenBank/DDBJ whole genome shotgun (WGS) entry which is preliminary data.</text>
</comment>
<feature type="region of interest" description="Disordered" evidence="1">
    <location>
        <begin position="1"/>
        <end position="34"/>
    </location>
</feature>
<dbReference type="PANTHER" id="PTHR42085">
    <property type="entry name" value="F-BOX DOMAIN-CONTAINING PROTEIN"/>
    <property type="match status" value="1"/>
</dbReference>
<dbReference type="OrthoDB" id="3672650at2759"/>
<dbReference type="Proteomes" id="UP000268823">
    <property type="component" value="Unassembled WGS sequence"/>
</dbReference>
<proteinExistence type="predicted"/>
<dbReference type="InterPro" id="IPR038883">
    <property type="entry name" value="AN11006-like"/>
</dbReference>
<dbReference type="EMBL" id="QWIR01000105">
    <property type="protein sequence ID" value="RMY86785.1"/>
    <property type="molecule type" value="Genomic_DNA"/>
</dbReference>
<sequence length="543" mass="61411">MELPVRTRTNSAVSASKDQQHVSAKEQQQQKRASRTTFLVLPRELRDQIYGYLLSHEHTKMPPYHTRQAVARGRQSEANKRDWSAAHTYFFHVNILAVNKQIGKEASEELYARNNFVVVSWKWEELGETLNSFDLPIITDNKTAVAKFKNHSLRLHLDYPGEYHPVESLLMLHSDLKVFCRAVRYLGALLYWPAHFVFKQSKSTGDCFGAYSNHNVPALRTKIQINTVIAASEAEAFEKKAKLLAPLIDLRVAGQKLKVMGSQNGDAQIEFARVVDDLTRLAAPSLVWVKIVAWDLLDISLALMTTANKLCRDGDYGRASIHYWSIIVGVPFNHFFCSLPPVIVVSDAAAPVIMGLRVLSDAVAATGWLALRCGDIHDARTAKHLGLELDDMLCHFPNLEQVLRPTDEDESSWVDQPPSWHFRALCSFFTDDWPLARCIGILKDLHEQFPDDAHIAHDLEAFVRLSERNQTVAPGDRLKLLANFSACALPPQTFTFQIPDHHARPTKVSGWHDQEQYEEAVACFKNNLTLGHHGYVAFPKQEH</sequence>
<dbReference type="VEuPathDB" id="FungiDB:BTJ68_08827"/>
<name>A0A3M7FD66_HORWE</name>
<protein>
    <recommendedName>
        <fullName evidence="4">F-box domain-containing protein</fullName>
    </recommendedName>
</protein>
<organism evidence="2 3">
    <name type="scientific">Hortaea werneckii</name>
    <name type="common">Black yeast</name>
    <name type="synonym">Cladosporium werneckii</name>
    <dbReference type="NCBI Taxonomy" id="91943"/>
    <lineage>
        <taxon>Eukaryota</taxon>
        <taxon>Fungi</taxon>
        <taxon>Dikarya</taxon>
        <taxon>Ascomycota</taxon>
        <taxon>Pezizomycotina</taxon>
        <taxon>Dothideomycetes</taxon>
        <taxon>Dothideomycetidae</taxon>
        <taxon>Mycosphaerellales</taxon>
        <taxon>Teratosphaeriaceae</taxon>
        <taxon>Hortaea</taxon>
    </lineage>
</organism>
<evidence type="ECO:0000313" key="3">
    <source>
        <dbReference type="Proteomes" id="UP000268823"/>
    </source>
</evidence>
<evidence type="ECO:0000313" key="2">
    <source>
        <dbReference type="EMBL" id="RMY86785.1"/>
    </source>
</evidence>
<accession>A0A3M7FD66</accession>
<feature type="compositionally biased region" description="Polar residues" evidence="1">
    <location>
        <begin position="25"/>
        <end position="34"/>
    </location>
</feature>
<reference evidence="2 3" key="1">
    <citation type="journal article" date="2018" name="BMC Genomics">
        <title>Genomic evidence for intraspecific hybridization in a clonal and extremely halotolerant yeast.</title>
        <authorList>
            <person name="Gostincar C."/>
            <person name="Stajich J.E."/>
            <person name="Zupancic J."/>
            <person name="Zalar P."/>
            <person name="Gunde-Cimerman N."/>
        </authorList>
    </citation>
    <scope>NUCLEOTIDE SEQUENCE [LARGE SCALE GENOMIC DNA]</scope>
    <source>
        <strain evidence="2 3">EXF-2788</strain>
    </source>
</reference>
<gene>
    <name evidence="2" type="ORF">D0861_05727</name>
</gene>
<dbReference type="PANTHER" id="PTHR42085:SF2">
    <property type="entry name" value="F-BOX DOMAIN-CONTAINING PROTEIN"/>
    <property type="match status" value="1"/>
</dbReference>
<evidence type="ECO:0008006" key="4">
    <source>
        <dbReference type="Google" id="ProtNLM"/>
    </source>
</evidence>
<dbReference type="AlphaFoldDB" id="A0A3M7FD66"/>